<dbReference type="EMBL" id="NXFY01000004">
    <property type="protein sequence ID" value="PHO18783.1"/>
    <property type="molecule type" value="Genomic_DNA"/>
</dbReference>
<feature type="transmembrane region" description="Helical" evidence="9">
    <location>
        <begin position="323"/>
        <end position="347"/>
    </location>
</feature>
<feature type="domain" description="7TM-DISM receptor extracellular" evidence="13">
    <location>
        <begin position="37"/>
        <end position="161"/>
    </location>
</feature>
<evidence type="ECO:0000256" key="9">
    <source>
        <dbReference type="SAM" id="Phobius"/>
    </source>
</evidence>
<keyword evidence="7" id="KW-0067">ATP-binding</keyword>
<dbReference type="PANTHER" id="PTHR41523">
    <property type="entry name" value="TWO-COMPONENT SYSTEM SENSOR PROTEIN"/>
    <property type="match status" value="1"/>
</dbReference>
<feature type="transmembrane region" description="Helical" evidence="9">
    <location>
        <begin position="203"/>
        <end position="220"/>
    </location>
</feature>
<evidence type="ECO:0000256" key="1">
    <source>
        <dbReference type="ARBA" id="ARBA00000085"/>
    </source>
</evidence>
<dbReference type="GO" id="GO:0005524">
    <property type="term" value="F:ATP binding"/>
    <property type="evidence" value="ECO:0007669"/>
    <property type="project" value="UniProtKB-KW"/>
</dbReference>
<keyword evidence="9" id="KW-0812">Transmembrane</keyword>
<evidence type="ECO:0000259" key="13">
    <source>
        <dbReference type="Pfam" id="PF07696"/>
    </source>
</evidence>
<comment type="catalytic activity">
    <reaction evidence="1">
        <text>ATP + protein L-histidine = ADP + protein N-phospho-L-histidine.</text>
        <dbReference type="EC" id="2.7.13.3"/>
    </reaction>
</comment>
<keyword evidence="8" id="KW-0175">Coiled coil</keyword>
<dbReference type="InterPro" id="IPR003594">
    <property type="entry name" value="HATPase_dom"/>
</dbReference>
<evidence type="ECO:0000256" key="8">
    <source>
        <dbReference type="SAM" id="Coils"/>
    </source>
</evidence>
<dbReference type="Proteomes" id="UP000221222">
    <property type="component" value="Unassembled WGS sequence"/>
</dbReference>
<dbReference type="InterPro" id="IPR011495">
    <property type="entry name" value="Sig_transdc_His_kin_sub2_dim/P"/>
</dbReference>
<evidence type="ECO:0000256" key="6">
    <source>
        <dbReference type="ARBA" id="ARBA00022777"/>
    </source>
</evidence>
<feature type="domain" description="7TM-DISM receptor extracellular" evidence="12">
    <location>
        <begin position="174"/>
        <end position="375"/>
    </location>
</feature>
<dbReference type="InterPro" id="IPR036890">
    <property type="entry name" value="HATPase_C_sf"/>
</dbReference>
<evidence type="ECO:0000256" key="7">
    <source>
        <dbReference type="ARBA" id="ARBA00022840"/>
    </source>
</evidence>
<evidence type="ECO:0000256" key="3">
    <source>
        <dbReference type="ARBA" id="ARBA00022553"/>
    </source>
</evidence>
<dbReference type="Pfam" id="PF07696">
    <property type="entry name" value="7TMR-DISMED2"/>
    <property type="match status" value="1"/>
</dbReference>
<reference evidence="14 17" key="2">
    <citation type="submission" date="2018-08" db="EMBL/GenBank/DDBJ databases">
        <title>Complete genome of the Arcobacter molluscorum type strain LMG 25693.</title>
        <authorList>
            <person name="Miller W.G."/>
            <person name="Yee E."/>
            <person name="Bono J.L."/>
        </authorList>
    </citation>
    <scope>NUCLEOTIDE SEQUENCE [LARGE SCALE GENOMIC DNA]</scope>
    <source>
        <strain evidence="14 17">CECT 7696</strain>
    </source>
</reference>
<sequence length="613" mass="71797">MYIKKILFSILLLSIYLNANILSITNKVPFNDILPNSKIYIDKTKSLTINEIQPKSFKDVNEKSLGYGYSPNFIVWVKFTLKNKTNTTVNKILEYDNALTTNIYLYENNKLIAKKGLSHIKKQRKSINPTFEIKLKPNSQKTYYIQASSYITTLIVKLNLWNSENFYEKEIQHQVILALFFGGMSILGFYNLFIFFFTKDKSYFYYVLYIFGIMIHHLMYSGVTNIYFLPHNWVMPFIHYATYIVGFPALALALFTKSFLNIKKYKIINKTLNIYLALFPFLLSLFFITDSFNKYRNIFSVILLIYLVIITVYTSLKRNRQAYFVLFGWFIFLTAGMFMYLSSIGIFNVFIDFPYYIETSLMLEAIVFSIALADRIKVLQKEKQEAQKKLILQQKNEQKRLQIKVNEKTRDLKKALDEKGLLLKELNHRVKNNMQTIVSLIRLQSDDIKDEKLKDVLKTIKNRIKAMGHLHELLYKQDNLGNVDTYKYFEILIQEVMQSYNCKNVKIDLNVETNLKIEEAIYCGLIVNELISNSFKYAFDDVKEGKININLYKTKNEYTLIVEDNGKGYDSSKPTNSLGLMLINTLACNQLKGKITIDNKDKVSVKINWRDNE</sequence>
<keyword evidence="6 15" id="KW-0418">Kinase</keyword>
<evidence type="ECO:0000313" key="16">
    <source>
        <dbReference type="Proteomes" id="UP000221222"/>
    </source>
</evidence>
<dbReference type="Pfam" id="PF02518">
    <property type="entry name" value="HATPase_c"/>
    <property type="match status" value="1"/>
</dbReference>
<evidence type="ECO:0000256" key="2">
    <source>
        <dbReference type="ARBA" id="ARBA00012438"/>
    </source>
</evidence>
<dbReference type="KEGG" id="amol:AMOL_1995"/>
<dbReference type="Pfam" id="PF07568">
    <property type="entry name" value="HisKA_2"/>
    <property type="match status" value="1"/>
</dbReference>
<evidence type="ECO:0000259" key="11">
    <source>
        <dbReference type="Pfam" id="PF07568"/>
    </source>
</evidence>
<dbReference type="GO" id="GO:0004673">
    <property type="term" value="F:protein histidine kinase activity"/>
    <property type="evidence" value="ECO:0007669"/>
    <property type="project" value="UniProtKB-EC"/>
</dbReference>
<proteinExistence type="predicted"/>
<keyword evidence="5" id="KW-0547">Nucleotide-binding</keyword>
<dbReference type="InterPro" id="IPR011623">
    <property type="entry name" value="7TMR_DISM_rcpt_extracell_dom1"/>
</dbReference>
<dbReference type="SUPFAM" id="SSF55874">
    <property type="entry name" value="ATPase domain of HSP90 chaperone/DNA topoisomerase II/histidine kinase"/>
    <property type="match status" value="1"/>
</dbReference>
<dbReference type="Gene3D" id="2.60.40.2380">
    <property type="match status" value="1"/>
</dbReference>
<organism evidence="15 16">
    <name type="scientific">Malaciobacter molluscorum LMG 25693</name>
    <dbReference type="NCBI Taxonomy" id="870501"/>
    <lineage>
        <taxon>Bacteria</taxon>
        <taxon>Pseudomonadati</taxon>
        <taxon>Campylobacterota</taxon>
        <taxon>Epsilonproteobacteria</taxon>
        <taxon>Campylobacterales</taxon>
        <taxon>Arcobacteraceae</taxon>
        <taxon>Malaciobacter</taxon>
    </lineage>
</organism>
<dbReference type="EMBL" id="CP032098">
    <property type="protein sequence ID" value="AXX92954.1"/>
    <property type="molecule type" value="Genomic_DNA"/>
</dbReference>
<evidence type="ECO:0000259" key="10">
    <source>
        <dbReference type="Pfam" id="PF02518"/>
    </source>
</evidence>
<dbReference type="InterPro" id="IPR011622">
    <property type="entry name" value="7TMR_DISM_rcpt_extracell_dom2"/>
</dbReference>
<dbReference type="Proteomes" id="UP000262712">
    <property type="component" value="Chromosome"/>
</dbReference>
<keyword evidence="9" id="KW-1133">Transmembrane helix</keyword>
<evidence type="ECO:0000256" key="5">
    <source>
        <dbReference type="ARBA" id="ARBA00022741"/>
    </source>
</evidence>
<reference evidence="15 16" key="1">
    <citation type="submission" date="2017-09" db="EMBL/GenBank/DDBJ databases">
        <title>Arcobacter canalis sp. nov., a new species isolated from a water canal contaminated with urban sewage.</title>
        <authorList>
            <person name="Perez-Cataluna A."/>
            <person name="Salas-Masso N."/>
            <person name="Figueras M.J."/>
        </authorList>
    </citation>
    <scope>NUCLEOTIDE SEQUENCE [LARGE SCALE GENOMIC DNA]</scope>
    <source>
        <strain evidence="15 16">F98-3</strain>
    </source>
</reference>
<feature type="coiled-coil region" evidence="8">
    <location>
        <begin position="369"/>
        <end position="418"/>
    </location>
</feature>
<keyword evidence="16" id="KW-1185">Reference proteome</keyword>
<feature type="transmembrane region" description="Helical" evidence="9">
    <location>
        <begin position="272"/>
        <end position="289"/>
    </location>
</feature>
<dbReference type="Gene3D" id="3.30.450.20">
    <property type="entry name" value="PAS domain"/>
    <property type="match status" value="1"/>
</dbReference>
<evidence type="ECO:0000313" key="17">
    <source>
        <dbReference type="Proteomes" id="UP000262712"/>
    </source>
</evidence>
<accession>A0A2G1DJT9</accession>
<dbReference type="EC" id="2.7.13.3" evidence="2"/>
<feature type="transmembrane region" description="Helical" evidence="9">
    <location>
        <begin position="175"/>
        <end position="196"/>
    </location>
</feature>
<dbReference type="Pfam" id="PF07695">
    <property type="entry name" value="7TMR-DISM_7TM"/>
    <property type="match status" value="1"/>
</dbReference>
<dbReference type="PANTHER" id="PTHR41523:SF8">
    <property type="entry name" value="ETHYLENE RESPONSE SENSOR PROTEIN"/>
    <property type="match status" value="1"/>
</dbReference>
<evidence type="ECO:0000256" key="4">
    <source>
        <dbReference type="ARBA" id="ARBA00022679"/>
    </source>
</evidence>
<name>A0A2G1DJT9_9BACT</name>
<feature type="domain" description="Histidine kinase/HSP90-like ATPase" evidence="10">
    <location>
        <begin position="525"/>
        <end position="601"/>
    </location>
</feature>
<keyword evidence="3" id="KW-0597">Phosphoprotein</keyword>
<dbReference type="Gene3D" id="3.30.565.10">
    <property type="entry name" value="Histidine kinase-like ATPase, C-terminal domain"/>
    <property type="match status" value="1"/>
</dbReference>
<dbReference type="AlphaFoldDB" id="A0A2G1DJT9"/>
<feature type="transmembrane region" description="Helical" evidence="9">
    <location>
        <begin position="240"/>
        <end position="260"/>
    </location>
</feature>
<protein>
    <recommendedName>
        <fullName evidence="2">histidine kinase</fullName>
        <ecNumber evidence="2">2.7.13.3</ecNumber>
    </recommendedName>
</protein>
<feature type="domain" description="Signal transduction histidine kinase subgroup 2 dimerisation and phosphoacceptor" evidence="11">
    <location>
        <begin position="425"/>
        <end position="500"/>
    </location>
</feature>
<gene>
    <name evidence="14" type="ORF">AMOL_1995</name>
    <name evidence="15" type="ORF">CPU12_04280</name>
</gene>
<evidence type="ECO:0000259" key="12">
    <source>
        <dbReference type="Pfam" id="PF07695"/>
    </source>
</evidence>
<keyword evidence="9" id="KW-0472">Membrane</keyword>
<dbReference type="RefSeq" id="WP_099341841.1">
    <property type="nucleotide sequence ID" value="NZ_CP032098.1"/>
</dbReference>
<feature type="transmembrane region" description="Helical" evidence="9">
    <location>
        <begin position="295"/>
        <end position="316"/>
    </location>
</feature>
<keyword evidence="4" id="KW-0808">Transferase</keyword>
<evidence type="ECO:0000313" key="15">
    <source>
        <dbReference type="EMBL" id="PHO18783.1"/>
    </source>
</evidence>
<evidence type="ECO:0000313" key="14">
    <source>
        <dbReference type="EMBL" id="AXX92954.1"/>
    </source>
</evidence>